<reference evidence="7" key="1">
    <citation type="submission" date="2016-10" db="EMBL/GenBank/DDBJ databases">
        <authorList>
            <person name="Varghese N."/>
        </authorList>
    </citation>
    <scope>NUCLEOTIDE SEQUENCE [LARGE SCALE GENOMIC DNA]</scope>
    <source>
        <strain evidence="7">HL 19</strain>
    </source>
</reference>
<gene>
    <name evidence="6" type="ORF">SAMN05661077_2274</name>
</gene>
<dbReference type="EMBL" id="FMUN01000006">
    <property type="protein sequence ID" value="SCY48936.1"/>
    <property type="molecule type" value="Genomic_DNA"/>
</dbReference>
<protein>
    <submittedName>
        <fullName evidence="6">PilC beta-propeller domain-containing protein</fullName>
    </submittedName>
</protein>
<feature type="region of interest" description="Disordered" evidence="3">
    <location>
        <begin position="180"/>
        <end position="203"/>
    </location>
</feature>
<evidence type="ECO:0000313" key="6">
    <source>
        <dbReference type="EMBL" id="SCY48936.1"/>
    </source>
</evidence>
<evidence type="ECO:0000256" key="1">
    <source>
        <dbReference type="ARBA" id="ARBA00022723"/>
    </source>
</evidence>
<evidence type="ECO:0000256" key="2">
    <source>
        <dbReference type="ARBA" id="ARBA00022837"/>
    </source>
</evidence>
<keyword evidence="2" id="KW-0106">Calcium</keyword>
<sequence length="1350" mass="146760">MNVAVRAFAVVALLVLTSSPAWAAVKDNYCYDNPAIASDLKPNILVLLDTSESMNRAAYADYGACPTDPDNGLDDYDFWGCYKDGALQNSYDSNQKYPGYAHNNYWYKIGSNGGWEVVQDCTSGGHCDPEQPYWRDYLGPDNDDNTGATTWYSGNFLNFLLMPRMDMARVVLVGGKGASRQKDTNKYETEHGEVFEPPDSDPRTGVLQEVADDARWGVASTNAEDGAYIDTPIGKDNMTDVESTVQNWSAGGDAPLAEALWTATGYYARETEASGMPGDISGDGPEYNNGDIPTTDNKDPFNYDGEYPQCANSYVLLISDGMPDADDKLPDDLTTYRAGDLDYDLVDPDNSLNGDYGLDNVAYYMWANDFRPDIDGTQNIMTYPVYAFGDNDEAKRIMQNSAVNGAFEDLRDENGEKDGLPTYVEEDGACDLDPDTNNKEGVNCEEWDENLDDSPDAYFQAGKGTNLENQLRKAINAILERVSTGSTVATISTQTRSGGVLLQAYYQPQKTVIDPEGDTYNLSWQGHLRTLWTDPAGNIRDDNSQDDELVLDDDHILSFEYDTEGREVEVIHYPDDGEIDGAEAKDNIPDTCADPSESSRVKKTLNTGVPPVWEAGVRLEQRTPGTVNDGVETSSREIYFNHGDPGDPSDDRLRDLDVETEVADILAPYWQADSSDLVPTELIKFIRGMDNPDGNTEDYRVRQAEDLTATDYGEDAGEEVWKLGAIITSTPRVLRPGPVSSYADEGAIGYTDFYTSDGEAPDIQNRAPMVFVGANDGMLHAFYAGSVESAPDDDNATATLEEPDNGNAGKEAWSFIPQNALPYLRWYGEMGPECNIPTVDYRVQLVDAAVAGEASDAMASKDDWRTLLVGTMGFGGQAISCDDVDGNGEADTLSSSVFVLDVTEPENPELLWERNLDDQSLALTTPAVVRRGNTNNQGDWYLVLGSGPLDPEAETFVDPPQLYTFNLRTGELARTMDLTDSANFRDDQPAAGPASVGEPLPFDPDQDNLTDAVYFGTYGAPGEEKGRLYRLHLADAVEDWDLTLAAEVGSSTGRPFFAAPGGALDPEGDLWIYGATGRFFSEDDQTDDLSQYFFGFVDGCWGDGSGSEEGDVYGGENCDGTVTVQDDLPKMMTVSPDSIPRMEGVEVRAEPVSYECRCGSSFFQTASGGDSTECPDGSDLVVQEAKAVEYSDCPWGTDCGTNKPAEMRAKVKERGGWYWEFTGGERVFSQPAVLSGLVNVAGFTPASDICTPGGTTMSYAVDYRTGTAPPRPTFLSAGGTSEVSDSDQVTIETGVSLGQGVPPVGESYAGSAGGSEGELNTMTQPSTGEIKQLKQQVEQMEKGILYRQEQ</sequence>
<name>A0A0P9CCL4_9GAMM</name>
<dbReference type="OrthoDB" id="7156875at2"/>
<feature type="region of interest" description="Disordered" evidence="3">
    <location>
        <begin position="1296"/>
        <end position="1329"/>
    </location>
</feature>
<proteinExistence type="predicted"/>
<feature type="region of interest" description="Disordered" evidence="3">
    <location>
        <begin position="790"/>
        <end position="811"/>
    </location>
</feature>
<dbReference type="GO" id="GO:0046872">
    <property type="term" value="F:metal ion binding"/>
    <property type="evidence" value="ECO:0007669"/>
    <property type="project" value="UniProtKB-KW"/>
</dbReference>
<feature type="signal peptide" evidence="4">
    <location>
        <begin position="1"/>
        <end position="23"/>
    </location>
</feature>
<dbReference type="PATRIC" id="fig|381306.5.peg.2299"/>
<dbReference type="InterPro" id="IPR008707">
    <property type="entry name" value="B-propeller_PilY1"/>
</dbReference>
<dbReference type="STRING" id="381306.AN478_05530"/>
<keyword evidence="1" id="KW-0479">Metal-binding</keyword>
<evidence type="ECO:0000256" key="4">
    <source>
        <dbReference type="SAM" id="SignalP"/>
    </source>
</evidence>
<dbReference type="Proteomes" id="UP000183104">
    <property type="component" value="Unassembled WGS sequence"/>
</dbReference>
<keyword evidence="7" id="KW-1185">Reference proteome</keyword>
<feature type="compositionally biased region" description="Basic and acidic residues" evidence="3">
    <location>
        <begin position="180"/>
        <end position="194"/>
    </location>
</feature>
<keyword evidence="4" id="KW-0732">Signal</keyword>
<evidence type="ECO:0000256" key="3">
    <source>
        <dbReference type="SAM" id="MobiDB-lite"/>
    </source>
</evidence>
<dbReference type="Pfam" id="PF05567">
    <property type="entry name" value="T4P_PilY1"/>
    <property type="match status" value="1"/>
</dbReference>
<feature type="compositionally biased region" description="Polar residues" evidence="3">
    <location>
        <begin position="1320"/>
        <end position="1329"/>
    </location>
</feature>
<evidence type="ECO:0000313" key="7">
    <source>
        <dbReference type="Proteomes" id="UP000183104"/>
    </source>
</evidence>
<accession>A0A0P9CCL4</accession>
<feature type="chain" id="PRO_5010433377" evidence="4">
    <location>
        <begin position="24"/>
        <end position="1350"/>
    </location>
</feature>
<feature type="domain" description="PilY1 beta-propeller" evidence="5">
    <location>
        <begin position="754"/>
        <end position="1049"/>
    </location>
</feature>
<evidence type="ECO:0000259" key="5">
    <source>
        <dbReference type="Pfam" id="PF05567"/>
    </source>
</evidence>
<organism evidence="6 7">
    <name type="scientific">Thiohalorhabdus denitrificans</name>
    <dbReference type="NCBI Taxonomy" id="381306"/>
    <lineage>
        <taxon>Bacteria</taxon>
        <taxon>Pseudomonadati</taxon>
        <taxon>Pseudomonadota</taxon>
        <taxon>Gammaproteobacteria</taxon>
        <taxon>Thiohalorhabdales</taxon>
        <taxon>Thiohalorhabdaceae</taxon>
        <taxon>Thiohalorhabdus</taxon>
    </lineage>
</organism>
<dbReference type="RefSeq" id="WP_054965622.1">
    <property type="nucleotide sequence ID" value="NZ_FMUN01000006.1"/>
</dbReference>